<name>A0A820EHS1_9BILA</name>
<dbReference type="Proteomes" id="UP000663823">
    <property type="component" value="Unassembled WGS sequence"/>
</dbReference>
<comment type="caution">
    <text evidence="1">The sequence shown here is derived from an EMBL/GenBank/DDBJ whole genome shotgun (WGS) entry which is preliminary data.</text>
</comment>
<gene>
    <name evidence="1" type="ORF">OTI717_LOCUS40282</name>
</gene>
<reference evidence="1" key="1">
    <citation type="submission" date="2021-02" db="EMBL/GenBank/DDBJ databases">
        <authorList>
            <person name="Nowell W R."/>
        </authorList>
    </citation>
    <scope>NUCLEOTIDE SEQUENCE</scope>
</reference>
<organism evidence="1 2">
    <name type="scientific">Rotaria sordida</name>
    <dbReference type="NCBI Taxonomy" id="392033"/>
    <lineage>
        <taxon>Eukaryota</taxon>
        <taxon>Metazoa</taxon>
        <taxon>Spiralia</taxon>
        <taxon>Gnathifera</taxon>
        <taxon>Rotifera</taxon>
        <taxon>Eurotatoria</taxon>
        <taxon>Bdelloidea</taxon>
        <taxon>Philodinida</taxon>
        <taxon>Philodinidae</taxon>
        <taxon>Rotaria</taxon>
    </lineage>
</organism>
<accession>A0A820EHS1</accession>
<protein>
    <submittedName>
        <fullName evidence="1">Uncharacterized protein</fullName>
    </submittedName>
</protein>
<evidence type="ECO:0000313" key="2">
    <source>
        <dbReference type="Proteomes" id="UP000663823"/>
    </source>
</evidence>
<evidence type="ECO:0000313" key="1">
    <source>
        <dbReference type="EMBL" id="CAF4246489.1"/>
    </source>
</evidence>
<sequence length="65" mass="7811">IPTSNIDNNEDNYCQIHLDNQTIVTDDFYSDYQTKQTTNLSSILNDFTHLFTCKHKYQNKLHYYM</sequence>
<dbReference type="EMBL" id="CAJOAX010031230">
    <property type="protein sequence ID" value="CAF4246489.1"/>
    <property type="molecule type" value="Genomic_DNA"/>
</dbReference>
<proteinExistence type="predicted"/>
<dbReference type="AlphaFoldDB" id="A0A820EHS1"/>
<feature type="non-terminal residue" evidence="1">
    <location>
        <position position="1"/>
    </location>
</feature>